<dbReference type="SMART" id="SM00312">
    <property type="entry name" value="PX"/>
    <property type="match status" value="1"/>
</dbReference>
<feature type="domain" description="PX" evidence="1">
    <location>
        <begin position="1"/>
        <end position="133"/>
    </location>
</feature>
<proteinExistence type="predicted"/>
<dbReference type="Proteomes" id="UP000692954">
    <property type="component" value="Unassembled WGS sequence"/>
</dbReference>
<gene>
    <name evidence="2" type="ORF">PSON_ATCC_30995.1.T0930069</name>
</gene>
<dbReference type="CDD" id="cd06093">
    <property type="entry name" value="PX_domain"/>
    <property type="match status" value="1"/>
</dbReference>
<evidence type="ECO:0000259" key="1">
    <source>
        <dbReference type="PROSITE" id="PS50195"/>
    </source>
</evidence>
<name>A0A8S1Q304_9CILI</name>
<comment type="caution">
    <text evidence="2">The sequence shown here is derived from an EMBL/GenBank/DDBJ whole genome shotgun (WGS) entry which is preliminary data.</text>
</comment>
<dbReference type="AlphaFoldDB" id="A0A8S1Q304"/>
<dbReference type="GO" id="GO:0035091">
    <property type="term" value="F:phosphatidylinositol binding"/>
    <property type="evidence" value="ECO:0007669"/>
    <property type="project" value="InterPro"/>
</dbReference>
<dbReference type="PANTHER" id="PTHR10555:SF170">
    <property type="entry name" value="FI18122P1"/>
    <property type="match status" value="1"/>
</dbReference>
<evidence type="ECO:0000313" key="2">
    <source>
        <dbReference type="EMBL" id="CAD8109229.1"/>
    </source>
</evidence>
<evidence type="ECO:0000313" key="3">
    <source>
        <dbReference type="Proteomes" id="UP000692954"/>
    </source>
</evidence>
<dbReference type="InterPro" id="IPR001683">
    <property type="entry name" value="PX_dom"/>
</dbReference>
<dbReference type="OrthoDB" id="10254720at2759"/>
<dbReference type="PROSITE" id="PS50195">
    <property type="entry name" value="PX"/>
    <property type="match status" value="1"/>
</dbReference>
<dbReference type="Pfam" id="PF00787">
    <property type="entry name" value="PX"/>
    <property type="match status" value="1"/>
</dbReference>
<organism evidence="2 3">
    <name type="scientific">Paramecium sonneborni</name>
    <dbReference type="NCBI Taxonomy" id="65129"/>
    <lineage>
        <taxon>Eukaryota</taxon>
        <taxon>Sar</taxon>
        <taxon>Alveolata</taxon>
        <taxon>Ciliophora</taxon>
        <taxon>Intramacronucleata</taxon>
        <taxon>Oligohymenophorea</taxon>
        <taxon>Peniculida</taxon>
        <taxon>Parameciidae</taxon>
        <taxon>Paramecium</taxon>
    </lineage>
</organism>
<sequence length="357" mass="42440">MQDFIKIIDAQVMEESLINYTQYQIKGIRKGEVFVINKRYNDFVILKEVFNKSWPGCFIPPIPQKKSLGNLDSNVITYRSKYLSYFLKKILKIPYLWLGEEMSIFIKGTTEQLQEVAKTKTLQSIISKYEQTFAFNQNQQVHDIDQFYSQICQIIPQIENFSTIAKNLIKEKDAQNQGLVMFVEQFLPQFEKLQQQNHPIFVNEETQEQFQLSKKCCTKNEYNKVYEYTKIVERELLACKDALIQRNAISQRVKDEDEKLYKLNIQLQELHSKTPLFGKKEEKLASIQSQIQLQQQTLQLLKSLEFLINKIISQQEIPNFYRFTKDKYGRLIKVFSDFQIKYHQAQAEFWEKIQLKI</sequence>
<dbReference type="PANTHER" id="PTHR10555">
    <property type="entry name" value="SORTING NEXIN"/>
    <property type="match status" value="1"/>
</dbReference>
<dbReference type="EMBL" id="CAJJDN010000093">
    <property type="protein sequence ID" value="CAD8109229.1"/>
    <property type="molecule type" value="Genomic_DNA"/>
</dbReference>
<dbReference type="GO" id="GO:0005768">
    <property type="term" value="C:endosome"/>
    <property type="evidence" value="ECO:0007669"/>
    <property type="project" value="TreeGrafter"/>
</dbReference>
<reference evidence="2" key="1">
    <citation type="submission" date="2021-01" db="EMBL/GenBank/DDBJ databases">
        <authorList>
            <consortium name="Genoscope - CEA"/>
            <person name="William W."/>
        </authorList>
    </citation>
    <scope>NUCLEOTIDE SEQUENCE</scope>
</reference>
<accession>A0A8S1Q304</accession>
<protein>
    <recommendedName>
        <fullName evidence="1">PX domain-containing protein</fullName>
    </recommendedName>
</protein>
<keyword evidence="3" id="KW-1185">Reference proteome</keyword>